<proteinExistence type="predicted"/>
<dbReference type="InterPro" id="IPR029068">
    <property type="entry name" value="Glyas_Bleomycin-R_OHBP_Dase"/>
</dbReference>
<organism evidence="2 3">
    <name type="scientific">Cohnella nanjingensis</name>
    <dbReference type="NCBI Taxonomy" id="1387779"/>
    <lineage>
        <taxon>Bacteria</taxon>
        <taxon>Bacillati</taxon>
        <taxon>Bacillota</taxon>
        <taxon>Bacilli</taxon>
        <taxon>Bacillales</taxon>
        <taxon>Paenibacillaceae</taxon>
        <taxon>Cohnella</taxon>
    </lineage>
</organism>
<dbReference type="InterPro" id="IPR028973">
    <property type="entry name" value="PhnB-like"/>
</dbReference>
<dbReference type="Gene3D" id="3.30.720.100">
    <property type="match status" value="1"/>
</dbReference>
<gene>
    <name evidence="2" type="ORF">H7C19_31620</name>
</gene>
<dbReference type="Gene3D" id="3.30.720.110">
    <property type="match status" value="1"/>
</dbReference>
<sequence>MEFGNQKTTPFLTFSGQAEEAMSCYTSLFEQSRIDHLVRHADGKVLHAKFTIKGQTYMCIDSAVKHEWGFTPAISLFVACDTVDEIDRLYAELSRDGQVLMPLGDSPFSEKFAWVNDRFGVSWQLNLAKPQPSSV</sequence>
<reference evidence="2 3" key="1">
    <citation type="submission" date="2020-08" db="EMBL/GenBank/DDBJ databases">
        <title>Cohnella phylogeny.</title>
        <authorList>
            <person name="Dunlap C."/>
        </authorList>
    </citation>
    <scope>NUCLEOTIDE SEQUENCE [LARGE SCALE GENOMIC DNA]</scope>
    <source>
        <strain evidence="2 3">DSM 28246</strain>
    </source>
</reference>
<dbReference type="EMBL" id="JACJVP010000066">
    <property type="protein sequence ID" value="MBB6675217.1"/>
    <property type="molecule type" value="Genomic_DNA"/>
</dbReference>
<keyword evidence="3" id="KW-1185">Reference proteome</keyword>
<feature type="domain" description="PhnB-like" evidence="1">
    <location>
        <begin position="6"/>
        <end position="125"/>
    </location>
</feature>
<protein>
    <submittedName>
        <fullName evidence="2">VOC family protein</fullName>
    </submittedName>
</protein>
<evidence type="ECO:0000259" key="1">
    <source>
        <dbReference type="Pfam" id="PF06983"/>
    </source>
</evidence>
<dbReference type="PANTHER" id="PTHR33990:SF4">
    <property type="entry name" value="PHNB-LIKE DOMAIN-CONTAINING PROTEIN"/>
    <property type="match status" value="1"/>
</dbReference>
<accession>A0A7X0VII2</accession>
<dbReference type="InterPro" id="IPR009725">
    <property type="entry name" value="3_dmu_93_MTrfase"/>
</dbReference>
<dbReference type="Proteomes" id="UP000547209">
    <property type="component" value="Unassembled WGS sequence"/>
</dbReference>
<dbReference type="Pfam" id="PF06983">
    <property type="entry name" value="3-dmu-9_3-mt"/>
    <property type="match status" value="1"/>
</dbReference>
<dbReference type="SUPFAM" id="SSF54593">
    <property type="entry name" value="Glyoxalase/Bleomycin resistance protein/Dihydroxybiphenyl dioxygenase"/>
    <property type="match status" value="1"/>
</dbReference>
<comment type="caution">
    <text evidence="2">The sequence shown here is derived from an EMBL/GenBank/DDBJ whole genome shotgun (WGS) entry which is preliminary data.</text>
</comment>
<dbReference type="RefSeq" id="WP_185673074.1">
    <property type="nucleotide sequence ID" value="NZ_JACJVP010000066.1"/>
</dbReference>
<dbReference type="CDD" id="cd06588">
    <property type="entry name" value="PhnB_like"/>
    <property type="match status" value="1"/>
</dbReference>
<dbReference type="AlphaFoldDB" id="A0A7X0VII2"/>
<dbReference type="PIRSF" id="PIRSF021700">
    <property type="entry name" value="3_dmu_93_MTrfase"/>
    <property type="match status" value="1"/>
</dbReference>
<dbReference type="PANTHER" id="PTHR33990">
    <property type="entry name" value="PROTEIN YJDN-RELATED"/>
    <property type="match status" value="1"/>
</dbReference>
<evidence type="ECO:0000313" key="3">
    <source>
        <dbReference type="Proteomes" id="UP000547209"/>
    </source>
</evidence>
<name>A0A7X0VII2_9BACL</name>
<evidence type="ECO:0000313" key="2">
    <source>
        <dbReference type="EMBL" id="MBB6675217.1"/>
    </source>
</evidence>